<keyword evidence="5" id="KW-0624">Polysaccharide degradation</keyword>
<dbReference type="GO" id="GO:0030245">
    <property type="term" value="P:cellulose catabolic process"/>
    <property type="evidence" value="ECO:0007669"/>
    <property type="project" value="UniProtKB-UniRule"/>
</dbReference>
<dbReference type="InterPro" id="IPR049892">
    <property type="entry name" value="AA9"/>
</dbReference>
<evidence type="ECO:0000313" key="9">
    <source>
        <dbReference type="Proteomes" id="UP001310594"/>
    </source>
</evidence>
<reference evidence="8" key="1">
    <citation type="submission" date="2023-08" db="EMBL/GenBank/DDBJ databases">
        <title>Black Yeasts Isolated from many extreme environments.</title>
        <authorList>
            <person name="Coleine C."/>
            <person name="Stajich J.E."/>
            <person name="Selbmann L."/>
        </authorList>
    </citation>
    <scope>NUCLEOTIDE SEQUENCE</scope>
    <source>
        <strain evidence="8">CCFEE 5810</strain>
    </source>
</reference>
<dbReference type="GO" id="GO:0005576">
    <property type="term" value="C:extracellular region"/>
    <property type="evidence" value="ECO:0007669"/>
    <property type="project" value="UniProtKB-SubCell"/>
</dbReference>
<dbReference type="PANTHER" id="PTHR33353">
    <property type="entry name" value="PUTATIVE (AFU_ORTHOLOGUE AFUA_1G12560)-RELATED"/>
    <property type="match status" value="1"/>
</dbReference>
<keyword evidence="5" id="KW-0119">Carbohydrate metabolism</keyword>
<dbReference type="EC" id="1.14.99.56" evidence="5"/>
<proteinExistence type="predicted"/>
<comment type="catalytic activity">
    <reaction evidence="5">
        <text>[(1-&gt;4)-beta-D-glucosyl]n+m + reduced acceptor + O2 = 4-dehydro-beta-D-glucosyl-[(1-&gt;4)-beta-D-glucosyl]n-1 + [(1-&gt;4)-beta-D-glucosyl]m + acceptor + H2O.</text>
        <dbReference type="EC" id="1.14.99.56"/>
    </reaction>
</comment>
<dbReference type="PANTHER" id="PTHR33353:SF2">
    <property type="entry name" value="ENDO-BETA-1,4-GLUCANASE D"/>
    <property type="match status" value="1"/>
</dbReference>
<evidence type="ECO:0000256" key="6">
    <source>
        <dbReference type="SAM" id="SignalP"/>
    </source>
</evidence>
<evidence type="ECO:0000256" key="5">
    <source>
        <dbReference type="RuleBase" id="RU368122"/>
    </source>
</evidence>
<feature type="chain" id="PRO_5043037674" description="AA9 family lytic polysaccharide monooxygenase" evidence="6">
    <location>
        <begin position="17"/>
        <end position="301"/>
    </location>
</feature>
<dbReference type="CDD" id="cd21175">
    <property type="entry name" value="LPMO_AA9"/>
    <property type="match status" value="1"/>
</dbReference>
<keyword evidence="4 5" id="KW-1015">Disulfide bond</keyword>
<comment type="cofactor">
    <cofactor evidence="1">
        <name>Cu(2+)</name>
        <dbReference type="ChEBI" id="CHEBI:29036"/>
    </cofactor>
</comment>
<comment type="subcellular location">
    <subcellularLocation>
        <location evidence="2 5">Secreted</location>
    </subcellularLocation>
</comment>
<feature type="domain" description="Auxiliary Activity family 9 catalytic" evidence="7">
    <location>
        <begin position="17"/>
        <end position="251"/>
    </location>
</feature>
<dbReference type="AlphaFoldDB" id="A0AAN7WAZ8"/>
<comment type="domain">
    <text evidence="5">Has a modular structure: an endo-beta-1,4-glucanase catalytic module at the N-terminus, a linker rich in serines and threonines, and a C-terminal carbohydrate-binding module (CBM).</text>
</comment>
<gene>
    <name evidence="8" type="ORF">LTR97_002467</name>
</gene>
<sequence length="301" mass="32704">MKLAMNMLALAAAATAHYTFDRLQVNGEVQGDSWQYVREHTRGYMPTKGQQILEDDFRCQPGGASGANTDVYTVKGGDTVKLLGAFGMTSIEHPGPAQVYMSKAPSNDVKTYDGSGDWFKVREAYVYPCASPETIANHFTRYFSTLCTPVAGNDDILTTAWCTWGQDGIEFVVPSRLPDGEYLTRVEHIPLHGAQGSSTGAEYYYSCAQLKIEGNTGKTWLPTRTAKIPGMIQPGDDGVIFNIWDSKITEYPYAPGSELIVGGTAWGSKNGNSDGIVKSVARRAARWVGSAAAQARELMDS</sequence>
<evidence type="ECO:0000256" key="1">
    <source>
        <dbReference type="ARBA" id="ARBA00001973"/>
    </source>
</evidence>
<dbReference type="Gene3D" id="2.70.50.70">
    <property type="match status" value="1"/>
</dbReference>
<evidence type="ECO:0000313" key="8">
    <source>
        <dbReference type="EMBL" id="KAK5705349.1"/>
    </source>
</evidence>
<comment type="function">
    <text evidence="5">Lytic polysaccharide monooxygenase (LMPO) that depolymerizes crystalline and amorphous polysaccharides via the oxidation of scissile alpha- or beta-(1-4)-glycosidic bonds, yielding C1 and/or C4 oxidation products. Catalysis by LPMOs requires the reduction of the active-site copper from Cu(II) to Cu(I) by a reducing agent and H(2)O(2) or O(2) as a cosubstrate.</text>
</comment>
<keyword evidence="5" id="KW-0136">Cellulose degradation</keyword>
<evidence type="ECO:0000256" key="3">
    <source>
        <dbReference type="ARBA" id="ARBA00022525"/>
    </source>
</evidence>
<dbReference type="GO" id="GO:0030248">
    <property type="term" value="F:cellulose binding"/>
    <property type="evidence" value="ECO:0007669"/>
    <property type="project" value="UniProtKB-UniRule"/>
</dbReference>
<evidence type="ECO:0000259" key="7">
    <source>
        <dbReference type="Pfam" id="PF03443"/>
    </source>
</evidence>
<evidence type="ECO:0000256" key="4">
    <source>
        <dbReference type="ARBA" id="ARBA00023157"/>
    </source>
</evidence>
<organism evidence="8 9">
    <name type="scientific">Elasticomyces elasticus</name>
    <dbReference type="NCBI Taxonomy" id="574655"/>
    <lineage>
        <taxon>Eukaryota</taxon>
        <taxon>Fungi</taxon>
        <taxon>Dikarya</taxon>
        <taxon>Ascomycota</taxon>
        <taxon>Pezizomycotina</taxon>
        <taxon>Dothideomycetes</taxon>
        <taxon>Dothideomycetidae</taxon>
        <taxon>Mycosphaerellales</taxon>
        <taxon>Teratosphaeriaceae</taxon>
        <taxon>Elasticomyces</taxon>
    </lineage>
</organism>
<protein>
    <recommendedName>
        <fullName evidence="5">AA9 family lytic polysaccharide monooxygenase</fullName>
        <ecNumber evidence="5">1.14.99.56</ecNumber>
    </recommendedName>
    <alternativeName>
        <fullName evidence="5">Endo-beta-1,4-glucanase</fullName>
    </alternativeName>
    <alternativeName>
        <fullName evidence="5">Glycosyl hydrolase 61 family protein</fullName>
    </alternativeName>
</protein>
<dbReference type="Proteomes" id="UP001310594">
    <property type="component" value="Unassembled WGS sequence"/>
</dbReference>
<keyword evidence="6" id="KW-0732">Signal</keyword>
<dbReference type="GO" id="GO:0008810">
    <property type="term" value="F:cellulase activity"/>
    <property type="evidence" value="ECO:0007669"/>
    <property type="project" value="UniProtKB-UniRule"/>
</dbReference>
<comment type="caution">
    <text evidence="8">The sequence shown here is derived from an EMBL/GenBank/DDBJ whole genome shotgun (WGS) entry which is preliminary data.</text>
</comment>
<dbReference type="Pfam" id="PF03443">
    <property type="entry name" value="AA9"/>
    <property type="match status" value="1"/>
</dbReference>
<dbReference type="InterPro" id="IPR005103">
    <property type="entry name" value="AA9_LPMO"/>
</dbReference>
<accession>A0AAN7WAZ8</accession>
<evidence type="ECO:0000256" key="2">
    <source>
        <dbReference type="ARBA" id="ARBA00004613"/>
    </source>
</evidence>
<keyword evidence="3 5" id="KW-0964">Secreted</keyword>
<feature type="signal peptide" evidence="6">
    <location>
        <begin position="1"/>
        <end position="16"/>
    </location>
</feature>
<name>A0AAN7WAZ8_9PEZI</name>
<dbReference type="EMBL" id="JAVRQU010000003">
    <property type="protein sequence ID" value="KAK5705349.1"/>
    <property type="molecule type" value="Genomic_DNA"/>
</dbReference>